<dbReference type="Gene3D" id="1.10.760.10">
    <property type="entry name" value="Cytochrome c-like domain"/>
    <property type="match status" value="1"/>
</dbReference>
<keyword evidence="1" id="KW-0732">Signal</keyword>
<feature type="signal peptide" evidence="1">
    <location>
        <begin position="1"/>
        <end position="16"/>
    </location>
</feature>
<organism evidence="2 3">
    <name type="scientific">Helicobacter cholecystus</name>
    <dbReference type="NCBI Taxonomy" id="45498"/>
    <lineage>
        <taxon>Bacteria</taxon>
        <taxon>Pseudomonadati</taxon>
        <taxon>Campylobacterota</taxon>
        <taxon>Epsilonproteobacteria</taxon>
        <taxon>Campylobacterales</taxon>
        <taxon>Helicobacteraceae</taxon>
        <taxon>Helicobacter</taxon>
    </lineage>
</organism>
<dbReference type="GO" id="GO:0009055">
    <property type="term" value="F:electron transfer activity"/>
    <property type="evidence" value="ECO:0007669"/>
    <property type="project" value="InterPro"/>
</dbReference>
<protein>
    <submittedName>
        <fullName evidence="2">Uncharacterized protein</fullName>
    </submittedName>
</protein>
<dbReference type="Proteomes" id="UP000257067">
    <property type="component" value="Unassembled WGS sequence"/>
</dbReference>
<dbReference type="OrthoDB" id="9789237at2"/>
<feature type="chain" id="PRO_5043181851" evidence="1">
    <location>
        <begin position="17"/>
        <end position="110"/>
    </location>
</feature>
<dbReference type="RefSeq" id="WP_104724667.1">
    <property type="nucleotide sequence ID" value="NZ_FZNE01000004.1"/>
</dbReference>
<dbReference type="AlphaFoldDB" id="A0A3D8IUT5"/>
<accession>A0A3D8IUT5</accession>
<dbReference type="SUPFAM" id="SSF46626">
    <property type="entry name" value="Cytochrome c"/>
    <property type="match status" value="1"/>
</dbReference>
<gene>
    <name evidence="2" type="ORF">CQA62_04105</name>
</gene>
<evidence type="ECO:0000256" key="1">
    <source>
        <dbReference type="SAM" id="SignalP"/>
    </source>
</evidence>
<proteinExistence type="predicted"/>
<comment type="caution">
    <text evidence="2">The sequence shown here is derived from an EMBL/GenBank/DDBJ whole genome shotgun (WGS) entry which is preliminary data.</text>
</comment>
<dbReference type="GO" id="GO:0020037">
    <property type="term" value="F:heme binding"/>
    <property type="evidence" value="ECO:0007669"/>
    <property type="project" value="InterPro"/>
</dbReference>
<dbReference type="EMBL" id="NXLU01000004">
    <property type="protein sequence ID" value="RDU69028.1"/>
    <property type="molecule type" value="Genomic_DNA"/>
</dbReference>
<sequence length="110" mass="12540">MKKLASLLLLVSLGFAAEKIDPDTGIKIAEGWETVRDNCTVCHSAKMFTMTTGTRQDWITAIRWMQETQGLWQFDPETEKVILDYLTKNYAPANTSRRRPLLTPDLLPPK</sequence>
<evidence type="ECO:0000313" key="2">
    <source>
        <dbReference type="EMBL" id="RDU69028.1"/>
    </source>
</evidence>
<name>A0A3D8IUT5_9HELI</name>
<reference evidence="2 3" key="1">
    <citation type="submission" date="2018-04" db="EMBL/GenBank/DDBJ databases">
        <title>Novel Campyloabacter and Helicobacter Species and Strains.</title>
        <authorList>
            <person name="Mannion A.J."/>
            <person name="Shen Z."/>
            <person name="Fox J.G."/>
        </authorList>
    </citation>
    <scope>NUCLEOTIDE SEQUENCE [LARGE SCALE GENOMIC DNA]</scope>
    <source>
        <strain evidence="2 3">ATCC 700242</strain>
    </source>
</reference>
<dbReference type="InterPro" id="IPR036909">
    <property type="entry name" value="Cyt_c-like_dom_sf"/>
</dbReference>
<evidence type="ECO:0000313" key="3">
    <source>
        <dbReference type="Proteomes" id="UP000257067"/>
    </source>
</evidence>
<keyword evidence="3" id="KW-1185">Reference proteome</keyword>